<proteinExistence type="inferred from homology"/>
<organism evidence="4 5">
    <name type="scientific">Hibiscus sabdariffa</name>
    <name type="common">roselle</name>
    <dbReference type="NCBI Taxonomy" id="183260"/>
    <lineage>
        <taxon>Eukaryota</taxon>
        <taxon>Viridiplantae</taxon>
        <taxon>Streptophyta</taxon>
        <taxon>Embryophyta</taxon>
        <taxon>Tracheophyta</taxon>
        <taxon>Spermatophyta</taxon>
        <taxon>Magnoliopsida</taxon>
        <taxon>eudicotyledons</taxon>
        <taxon>Gunneridae</taxon>
        <taxon>Pentapetalae</taxon>
        <taxon>rosids</taxon>
        <taxon>malvids</taxon>
        <taxon>Malvales</taxon>
        <taxon>Malvaceae</taxon>
        <taxon>Malvoideae</taxon>
        <taxon>Hibiscus</taxon>
    </lineage>
</organism>
<accession>A0ABR2R3S0</accession>
<dbReference type="Pfam" id="PF02519">
    <property type="entry name" value="Auxin_inducible"/>
    <property type="match status" value="1"/>
</dbReference>
<keyword evidence="2" id="KW-0217">Developmental protein</keyword>
<evidence type="ECO:0000256" key="1">
    <source>
        <dbReference type="ARBA" id="ARBA00006974"/>
    </source>
</evidence>
<protein>
    <submittedName>
        <fullName evidence="4">Uncharacterized protein</fullName>
    </submittedName>
</protein>
<name>A0ABR2R3S0_9ROSI</name>
<comment type="similarity">
    <text evidence="1">Belongs to the ARG7 family.</text>
</comment>
<evidence type="ECO:0000313" key="4">
    <source>
        <dbReference type="EMBL" id="KAK9007540.1"/>
    </source>
</evidence>
<comment type="caution">
    <text evidence="4">The sequence shown here is derived from an EMBL/GenBank/DDBJ whole genome shotgun (WGS) entry which is preliminary data.</text>
</comment>
<dbReference type="Proteomes" id="UP001396334">
    <property type="component" value="Unassembled WGS sequence"/>
</dbReference>
<gene>
    <name evidence="4" type="ORF">V6N11_074460</name>
</gene>
<dbReference type="InterPro" id="IPR003676">
    <property type="entry name" value="SAUR_fam"/>
</dbReference>
<dbReference type="EMBL" id="JBBPBN010000026">
    <property type="protein sequence ID" value="KAK9007540.1"/>
    <property type="molecule type" value="Genomic_DNA"/>
</dbReference>
<evidence type="ECO:0000313" key="5">
    <source>
        <dbReference type="Proteomes" id="UP001396334"/>
    </source>
</evidence>
<sequence length="102" mass="11535">MVDPIRQSPCIHLPSVILHAKQVLKLQSRHPADVSKGHVVVYVGKTEKIRFVVLIPYLNHPSFMHLPDRAEEEYGFDHPMGGLTIPCDERVFINLTSQVHGC</sequence>
<keyword evidence="3" id="KW-0341">Growth regulation</keyword>
<evidence type="ECO:0000256" key="2">
    <source>
        <dbReference type="ARBA" id="ARBA00022473"/>
    </source>
</evidence>
<reference evidence="4 5" key="1">
    <citation type="journal article" date="2024" name="G3 (Bethesda)">
        <title>Genome assembly of Hibiscus sabdariffa L. provides insights into metabolisms of medicinal natural products.</title>
        <authorList>
            <person name="Kim T."/>
        </authorList>
    </citation>
    <scope>NUCLEOTIDE SEQUENCE [LARGE SCALE GENOMIC DNA]</scope>
    <source>
        <strain evidence="4">TK-2024</strain>
        <tissue evidence="4">Old leaves</tissue>
    </source>
</reference>
<keyword evidence="5" id="KW-1185">Reference proteome</keyword>
<dbReference type="PANTHER" id="PTHR31929">
    <property type="entry name" value="SAUR-LIKE AUXIN-RESPONSIVE PROTEIN FAMILY-RELATED"/>
    <property type="match status" value="1"/>
</dbReference>
<evidence type="ECO:0000256" key="3">
    <source>
        <dbReference type="ARBA" id="ARBA00022604"/>
    </source>
</evidence>